<dbReference type="GO" id="GO:0038023">
    <property type="term" value="F:signaling receptor activity"/>
    <property type="evidence" value="ECO:0007669"/>
    <property type="project" value="InterPro"/>
</dbReference>
<feature type="domain" description="TonB-dependent receptor plug" evidence="17">
    <location>
        <begin position="128"/>
        <end position="226"/>
    </location>
</feature>
<evidence type="ECO:0000256" key="1">
    <source>
        <dbReference type="ARBA" id="ARBA00004571"/>
    </source>
</evidence>
<evidence type="ECO:0000256" key="6">
    <source>
        <dbReference type="ARBA" id="ARBA00022692"/>
    </source>
</evidence>
<comment type="caution">
    <text evidence="18">The sequence shown here is derived from an EMBL/GenBank/DDBJ whole genome shotgun (WGS) entry which is preliminary data.</text>
</comment>
<keyword evidence="8" id="KW-0408">Iron</keyword>
<dbReference type="EMBL" id="BJYT01000026">
    <property type="protein sequence ID" value="GEO11648.1"/>
    <property type="molecule type" value="Genomic_DNA"/>
</dbReference>
<dbReference type="Gene3D" id="2.60.40.1120">
    <property type="entry name" value="Carboxypeptidase-like, regulatory domain"/>
    <property type="match status" value="1"/>
</dbReference>
<evidence type="ECO:0000259" key="16">
    <source>
        <dbReference type="Pfam" id="PF00593"/>
    </source>
</evidence>
<dbReference type="PANTHER" id="PTHR32552">
    <property type="entry name" value="FERRICHROME IRON RECEPTOR-RELATED"/>
    <property type="match status" value="1"/>
</dbReference>
<dbReference type="GO" id="GO:0015344">
    <property type="term" value="F:siderophore uptake transmembrane transporter activity"/>
    <property type="evidence" value="ECO:0007669"/>
    <property type="project" value="TreeGrafter"/>
</dbReference>
<feature type="domain" description="TonB-dependent receptor-like beta-barrel" evidence="16">
    <location>
        <begin position="306"/>
        <end position="758"/>
    </location>
</feature>
<evidence type="ECO:0000256" key="14">
    <source>
        <dbReference type="PROSITE-ProRule" id="PRU01360"/>
    </source>
</evidence>
<evidence type="ECO:0000256" key="12">
    <source>
        <dbReference type="ARBA" id="ARBA00023170"/>
    </source>
</evidence>
<evidence type="ECO:0000256" key="13">
    <source>
        <dbReference type="ARBA" id="ARBA00023237"/>
    </source>
</evidence>
<sequence length="788" mass="86662">MEQAFVAVEKIDETPVAETGTIKGHVSTTDNKPATEVNVAIKGINRFVVTDGNGNFVLRNVKIGSHTISISMIGLQPIEKEVTVTTGQTLELSYTLQETSKQLEEVIVTARKSLNEKTVSVGKIEINLMDLPQSIAVVGQGLIRDQQALRLSDVIKNVNGVYLATTRGNSQEAFSARGYGFSSSNMFRNGARVNAGAMPEMSSLEKVEVLKGSAAILYGNVAPGGIVNMVTKQPKFNFGGEVSMRAGSYDLYKPSFDVYGPMTAGIAYRVNGTFESANSFRNSVQSKRYYINPSMLFKLGKRTELLVQADYLNHEFTPDFGIGTINNTTIAPLQRGTFLGTAWQYAKTKQTTASTALKHEFNDSWKLNFTGAYQNYSRDYYSTERVQADAAGKWARPLNRTFTNEDYYIAQLDLNGKFKTGSIAHTLLAGIDADRYYTTNYAYNQPTTYDTINILDPSKFTRRTDIPVANRVRQINTPTNRVGTYVQDLISLTSKLKLLAGIRFSYQKALPADSTNLVTGAKGKGVTKADQAFSPRVGLVYRPVESTSIFASYSNSFSVNTGTDIYFNALSPSIIDQFEIGVKNDFFKGRLSANVTAYRIKNNNLAQTAQFAANGQPNNNTAIKELTGETTSDGIELDLTGHPVAGLDVIAGYSYNYMRYTKTPDAKGNYVEGERLVNTPAHTANASVFYVFKNDRLKGLKVGATAFYTGNRFGGWNNTIGQVQNYSRLIAVNGFTTIDISAGYTIDKISLLAKVSNLTNTFNYYVHENYSVNPIAPRQVVGTIAYRF</sequence>
<dbReference type="InterPro" id="IPR010105">
    <property type="entry name" value="TonB_sidphr_rcpt"/>
</dbReference>
<dbReference type="InterPro" id="IPR012910">
    <property type="entry name" value="Plug_dom"/>
</dbReference>
<evidence type="ECO:0000256" key="7">
    <source>
        <dbReference type="ARBA" id="ARBA00022729"/>
    </source>
</evidence>
<evidence type="ECO:0000259" key="17">
    <source>
        <dbReference type="Pfam" id="PF07715"/>
    </source>
</evidence>
<evidence type="ECO:0000256" key="2">
    <source>
        <dbReference type="ARBA" id="ARBA00009810"/>
    </source>
</evidence>
<comment type="subcellular location">
    <subcellularLocation>
        <location evidence="1 14">Cell outer membrane</location>
        <topology evidence="1 14">Multi-pass membrane protein</topology>
    </subcellularLocation>
</comment>
<dbReference type="Gene3D" id="2.170.130.10">
    <property type="entry name" value="TonB-dependent receptor, plug domain"/>
    <property type="match status" value="1"/>
</dbReference>
<evidence type="ECO:0000256" key="8">
    <source>
        <dbReference type="ARBA" id="ARBA00023004"/>
    </source>
</evidence>
<dbReference type="InterPro" id="IPR013784">
    <property type="entry name" value="Carb-bd-like_fold"/>
</dbReference>
<dbReference type="Gene3D" id="2.40.170.20">
    <property type="entry name" value="TonB-dependent receptor, beta-barrel domain"/>
    <property type="match status" value="1"/>
</dbReference>
<keyword evidence="3 14" id="KW-0813">Transport</keyword>
<accession>A0A512BI53</accession>
<keyword evidence="9" id="KW-0406">Ion transport</keyword>
<proteinExistence type="inferred from homology"/>
<dbReference type="PROSITE" id="PS52016">
    <property type="entry name" value="TONB_DEPENDENT_REC_3"/>
    <property type="match status" value="1"/>
</dbReference>
<dbReference type="Proteomes" id="UP000321513">
    <property type="component" value="Unassembled WGS sequence"/>
</dbReference>
<keyword evidence="5" id="KW-0410">Iron transport</keyword>
<keyword evidence="13 14" id="KW-0998">Cell outer membrane</keyword>
<organism evidence="18 19">
    <name type="scientific">Segetibacter aerophilus</name>
    <dbReference type="NCBI Taxonomy" id="670293"/>
    <lineage>
        <taxon>Bacteria</taxon>
        <taxon>Pseudomonadati</taxon>
        <taxon>Bacteroidota</taxon>
        <taxon>Chitinophagia</taxon>
        <taxon>Chitinophagales</taxon>
        <taxon>Chitinophagaceae</taxon>
        <taxon>Segetibacter</taxon>
    </lineage>
</organism>
<name>A0A512BI53_9BACT</name>
<dbReference type="SUPFAM" id="SSF49452">
    <property type="entry name" value="Starch-binding domain-like"/>
    <property type="match status" value="1"/>
</dbReference>
<dbReference type="InterPro" id="IPR000531">
    <property type="entry name" value="Beta-barrel_TonB"/>
</dbReference>
<keyword evidence="11 14" id="KW-0472">Membrane</keyword>
<dbReference type="AlphaFoldDB" id="A0A512BI53"/>
<dbReference type="Pfam" id="PF07715">
    <property type="entry name" value="Plug"/>
    <property type="match status" value="1"/>
</dbReference>
<comment type="similarity">
    <text evidence="2 14 15">Belongs to the TonB-dependent receptor family.</text>
</comment>
<keyword evidence="19" id="KW-1185">Reference proteome</keyword>
<dbReference type="PANTHER" id="PTHR32552:SF68">
    <property type="entry name" value="FERRICHROME OUTER MEMBRANE TRANSPORTER_PHAGE RECEPTOR"/>
    <property type="match status" value="1"/>
</dbReference>
<dbReference type="GO" id="GO:0015891">
    <property type="term" value="P:siderophore transport"/>
    <property type="evidence" value="ECO:0007669"/>
    <property type="project" value="InterPro"/>
</dbReference>
<keyword evidence="12 18" id="KW-0675">Receptor</keyword>
<dbReference type="NCBIfam" id="TIGR01783">
    <property type="entry name" value="TonB-siderophor"/>
    <property type="match status" value="1"/>
</dbReference>
<evidence type="ECO:0000256" key="4">
    <source>
        <dbReference type="ARBA" id="ARBA00022452"/>
    </source>
</evidence>
<evidence type="ECO:0000256" key="9">
    <source>
        <dbReference type="ARBA" id="ARBA00023065"/>
    </source>
</evidence>
<dbReference type="InterPro" id="IPR039426">
    <property type="entry name" value="TonB-dep_rcpt-like"/>
</dbReference>
<dbReference type="Pfam" id="PF00593">
    <property type="entry name" value="TonB_dep_Rec_b-barrel"/>
    <property type="match status" value="1"/>
</dbReference>
<evidence type="ECO:0000256" key="11">
    <source>
        <dbReference type="ARBA" id="ARBA00023136"/>
    </source>
</evidence>
<keyword evidence="4 14" id="KW-1134">Transmembrane beta strand</keyword>
<protein>
    <submittedName>
        <fullName evidence="18">TonB-dependent receptor</fullName>
    </submittedName>
</protein>
<reference evidence="18 19" key="1">
    <citation type="submission" date="2019-07" db="EMBL/GenBank/DDBJ databases">
        <title>Whole genome shotgun sequence of Segetibacter aerophilus NBRC 106135.</title>
        <authorList>
            <person name="Hosoyama A."/>
            <person name="Uohara A."/>
            <person name="Ohji S."/>
            <person name="Ichikawa N."/>
        </authorList>
    </citation>
    <scope>NUCLEOTIDE SEQUENCE [LARGE SCALE GENOMIC DNA]</scope>
    <source>
        <strain evidence="18 19">NBRC 106135</strain>
    </source>
</reference>
<dbReference type="InterPro" id="IPR037066">
    <property type="entry name" value="Plug_dom_sf"/>
</dbReference>
<keyword evidence="10 15" id="KW-0798">TonB box</keyword>
<evidence type="ECO:0000256" key="15">
    <source>
        <dbReference type="RuleBase" id="RU003357"/>
    </source>
</evidence>
<dbReference type="SUPFAM" id="SSF56935">
    <property type="entry name" value="Porins"/>
    <property type="match status" value="1"/>
</dbReference>
<evidence type="ECO:0000313" key="18">
    <source>
        <dbReference type="EMBL" id="GEO11648.1"/>
    </source>
</evidence>
<keyword evidence="7" id="KW-0732">Signal</keyword>
<dbReference type="GO" id="GO:0030246">
    <property type="term" value="F:carbohydrate binding"/>
    <property type="evidence" value="ECO:0007669"/>
    <property type="project" value="InterPro"/>
</dbReference>
<dbReference type="InterPro" id="IPR036942">
    <property type="entry name" value="Beta-barrel_TonB_sf"/>
</dbReference>
<evidence type="ECO:0000313" key="19">
    <source>
        <dbReference type="Proteomes" id="UP000321513"/>
    </source>
</evidence>
<dbReference type="Pfam" id="PF13715">
    <property type="entry name" value="CarbopepD_reg_2"/>
    <property type="match status" value="1"/>
</dbReference>
<gene>
    <name evidence="18" type="primary">fhuA</name>
    <name evidence="18" type="ORF">SAE01_41440</name>
</gene>
<dbReference type="GO" id="GO:0009279">
    <property type="term" value="C:cell outer membrane"/>
    <property type="evidence" value="ECO:0007669"/>
    <property type="project" value="UniProtKB-SubCell"/>
</dbReference>
<evidence type="ECO:0000256" key="3">
    <source>
        <dbReference type="ARBA" id="ARBA00022448"/>
    </source>
</evidence>
<evidence type="ECO:0000256" key="10">
    <source>
        <dbReference type="ARBA" id="ARBA00023077"/>
    </source>
</evidence>
<dbReference type="CDD" id="cd01347">
    <property type="entry name" value="ligand_gated_channel"/>
    <property type="match status" value="1"/>
</dbReference>
<keyword evidence="6 14" id="KW-0812">Transmembrane</keyword>
<evidence type="ECO:0000256" key="5">
    <source>
        <dbReference type="ARBA" id="ARBA00022496"/>
    </source>
</evidence>